<dbReference type="PRINTS" id="PR00364">
    <property type="entry name" value="DISEASERSIST"/>
</dbReference>
<reference evidence="10" key="1">
    <citation type="journal article" date="2019" name="Int. J. Syst. Evol. Microbiol.">
        <title>The Global Catalogue of Microorganisms (GCM) 10K type strain sequencing project: providing services to taxonomists for standard genome sequencing and annotation.</title>
        <authorList>
            <consortium name="The Broad Institute Genomics Platform"/>
            <consortium name="The Broad Institute Genome Sequencing Center for Infectious Disease"/>
            <person name="Wu L."/>
            <person name="Ma J."/>
        </authorList>
    </citation>
    <scope>NUCLEOTIDE SEQUENCE [LARGE SCALE GENOMIC DNA]</scope>
    <source>
        <strain evidence="10">JCM 9918</strain>
    </source>
</reference>
<dbReference type="CDD" id="cd15831">
    <property type="entry name" value="BTAD"/>
    <property type="match status" value="1"/>
</dbReference>
<evidence type="ECO:0000313" key="10">
    <source>
        <dbReference type="Proteomes" id="UP001596112"/>
    </source>
</evidence>
<comment type="caution">
    <text evidence="9">The sequence shown here is derived from an EMBL/GenBank/DDBJ whole genome shotgun (WGS) entry which is preliminary data.</text>
</comment>
<evidence type="ECO:0000256" key="4">
    <source>
        <dbReference type="ARBA" id="ARBA00023125"/>
    </source>
</evidence>
<dbReference type="Pfam" id="PF03704">
    <property type="entry name" value="BTAD"/>
    <property type="match status" value="1"/>
</dbReference>
<dbReference type="Proteomes" id="UP001596112">
    <property type="component" value="Unassembled WGS sequence"/>
</dbReference>
<dbReference type="SUPFAM" id="SSF46894">
    <property type="entry name" value="C-terminal effector domain of the bipartite response regulators"/>
    <property type="match status" value="1"/>
</dbReference>
<keyword evidence="10" id="KW-1185">Reference proteome</keyword>
<evidence type="ECO:0000256" key="5">
    <source>
        <dbReference type="ARBA" id="ARBA00023163"/>
    </source>
</evidence>
<dbReference type="InterPro" id="IPR027417">
    <property type="entry name" value="P-loop_NTPase"/>
</dbReference>
<evidence type="ECO:0000256" key="3">
    <source>
        <dbReference type="ARBA" id="ARBA00023015"/>
    </source>
</evidence>
<name>A0ABW1BHP8_9ACTN</name>
<dbReference type="InterPro" id="IPR051677">
    <property type="entry name" value="AfsR-DnrI-RedD_regulator"/>
</dbReference>
<gene>
    <name evidence="9" type="ORF">ACFQGO_33815</name>
</gene>
<organism evidence="9 10">
    <name type="scientific">Streptomyces heilongjiangensis</name>
    <dbReference type="NCBI Taxonomy" id="945052"/>
    <lineage>
        <taxon>Bacteria</taxon>
        <taxon>Bacillati</taxon>
        <taxon>Actinomycetota</taxon>
        <taxon>Actinomycetes</taxon>
        <taxon>Kitasatosporales</taxon>
        <taxon>Streptomycetaceae</taxon>
        <taxon>Streptomyces</taxon>
    </lineage>
</organism>
<dbReference type="SMART" id="SM01043">
    <property type="entry name" value="BTAD"/>
    <property type="match status" value="1"/>
</dbReference>
<protein>
    <submittedName>
        <fullName evidence="9">BTAD domain-containing putative transcriptional regulator</fullName>
    </submittedName>
</protein>
<feature type="domain" description="OmpR/PhoB-type" evidence="8">
    <location>
        <begin position="1"/>
        <end position="101"/>
    </location>
</feature>
<dbReference type="InterPro" id="IPR036388">
    <property type="entry name" value="WH-like_DNA-bd_sf"/>
</dbReference>
<evidence type="ECO:0000256" key="2">
    <source>
        <dbReference type="ARBA" id="ARBA00023012"/>
    </source>
</evidence>
<dbReference type="Gene3D" id="1.10.10.10">
    <property type="entry name" value="Winged helix-like DNA-binding domain superfamily/Winged helix DNA-binding domain"/>
    <property type="match status" value="1"/>
</dbReference>
<dbReference type="PANTHER" id="PTHR35807">
    <property type="entry name" value="TRANSCRIPTIONAL REGULATOR REDD-RELATED"/>
    <property type="match status" value="1"/>
</dbReference>
<feature type="DNA-binding region" description="OmpR/PhoB-type" evidence="6">
    <location>
        <begin position="1"/>
        <end position="101"/>
    </location>
</feature>
<dbReference type="SUPFAM" id="SSF52540">
    <property type="entry name" value="P-loop containing nucleoside triphosphate hydrolases"/>
    <property type="match status" value="1"/>
</dbReference>
<evidence type="ECO:0000256" key="6">
    <source>
        <dbReference type="PROSITE-ProRule" id="PRU01091"/>
    </source>
</evidence>
<feature type="compositionally biased region" description="Pro residues" evidence="7">
    <location>
        <begin position="259"/>
        <end position="278"/>
    </location>
</feature>
<keyword evidence="5" id="KW-0804">Transcription</keyword>
<dbReference type="SUPFAM" id="SSF48452">
    <property type="entry name" value="TPR-like"/>
    <property type="match status" value="1"/>
</dbReference>
<keyword evidence="2" id="KW-0902">Two-component regulatory system</keyword>
<comment type="similarity">
    <text evidence="1">Belongs to the AfsR/DnrI/RedD regulatory family.</text>
</comment>
<dbReference type="Gene3D" id="3.40.50.300">
    <property type="entry name" value="P-loop containing nucleotide triphosphate hydrolases"/>
    <property type="match status" value="1"/>
</dbReference>
<evidence type="ECO:0000256" key="1">
    <source>
        <dbReference type="ARBA" id="ARBA00005820"/>
    </source>
</evidence>
<accession>A0ABW1BHP8</accession>
<keyword evidence="4 6" id="KW-0238">DNA-binding</keyword>
<dbReference type="InterPro" id="IPR005158">
    <property type="entry name" value="BTAD"/>
</dbReference>
<dbReference type="PANTHER" id="PTHR35807:SF1">
    <property type="entry name" value="TRANSCRIPTIONAL REGULATOR REDD"/>
    <property type="match status" value="1"/>
</dbReference>
<keyword evidence="3" id="KW-0805">Transcription regulation</keyword>
<evidence type="ECO:0000259" key="8">
    <source>
        <dbReference type="PROSITE" id="PS51755"/>
    </source>
</evidence>
<dbReference type="InterPro" id="IPR016032">
    <property type="entry name" value="Sig_transdc_resp-reg_C-effctor"/>
</dbReference>
<dbReference type="Gene3D" id="1.25.40.10">
    <property type="entry name" value="Tetratricopeptide repeat domain"/>
    <property type="match status" value="1"/>
</dbReference>
<dbReference type="PROSITE" id="PS51755">
    <property type="entry name" value="OMPR_PHOB"/>
    <property type="match status" value="1"/>
</dbReference>
<dbReference type="SMART" id="SM00862">
    <property type="entry name" value="Trans_reg_C"/>
    <property type="match status" value="1"/>
</dbReference>
<dbReference type="InterPro" id="IPR011990">
    <property type="entry name" value="TPR-like_helical_dom_sf"/>
</dbReference>
<sequence>MREAMRFEVLGPLRVCRGDEELDLGFPQQRALLALLLVRAGRPVPMGEIVDVLWPGRAPASAMNVVRRYAGALRRLLEPGLPPRAPGRRVLRRAGGYLLEAAEDEVDLLRFRALTKRGKRAAATGRSEAALGHFVDALDDWHGPVAMGIPAAVRENTEFTALEGELARTARMAADAALLCGGSELVLPHLRRAVGLDPLDESAQAGLVMALAASGLQAEALTAYERVRRLLAEELGTAPGPELTAAHTRVLRQEWGPRPAAPATPPRPAPAGPVPTATPPAGTAAPLCVPVAAPAASPTPARPVRTARLPADLPVFVGREAELAVLLRVTDAAAASTGAPTTVLVSGMPGIGKSALAAHWAHRVADRFPDGLLHVPLRGFDAAGPPLEPAEALRGMLATLGVPAARLPDGVDSLAGLYRSTLAGRRLLVLLDDAAGTEQVRPLLPAGPGSLTLVTSRLALSGLTASGARPLHLDLPSAADADAALARRVGRDRTAAEPGAAAEIVARCGRLPLALAVVAARAAARPDVPLSAIAAGLRHSGDGLDAFAGTAGTPGLRAAFAPSYRRLPRDNARLFRLLSLRPGPDLTPGAAAALADLPPRRTRLLLDELADAHLVLEHAPGRYVQHALLRRFAAELTVAYDSPAERRRALDRLRAHRATVPDGNSASDIDCP</sequence>
<evidence type="ECO:0000313" key="9">
    <source>
        <dbReference type="EMBL" id="MFC5812434.1"/>
    </source>
</evidence>
<proteinExistence type="inferred from homology"/>
<evidence type="ECO:0000256" key="7">
    <source>
        <dbReference type="SAM" id="MobiDB-lite"/>
    </source>
</evidence>
<dbReference type="RefSeq" id="WP_272171861.1">
    <property type="nucleotide sequence ID" value="NZ_JAQOSL010000039.1"/>
</dbReference>
<dbReference type="InterPro" id="IPR001867">
    <property type="entry name" value="OmpR/PhoB-type_DNA-bd"/>
</dbReference>
<feature type="region of interest" description="Disordered" evidence="7">
    <location>
        <begin position="256"/>
        <end position="281"/>
    </location>
</feature>
<dbReference type="EMBL" id="JBHSNZ010000034">
    <property type="protein sequence ID" value="MFC5812434.1"/>
    <property type="molecule type" value="Genomic_DNA"/>
</dbReference>